<dbReference type="KEGG" id="dpb:BABL1_gene_890"/>
<dbReference type="InterPro" id="IPR036770">
    <property type="entry name" value="Ankyrin_rpt-contain_sf"/>
</dbReference>
<evidence type="ECO:0000256" key="3">
    <source>
        <dbReference type="PROSITE-ProRule" id="PRU00023"/>
    </source>
</evidence>
<dbReference type="RefSeq" id="WP_023791034.1">
    <property type="nucleotide sequence ID" value="NC_023003.1"/>
</dbReference>
<dbReference type="HOGENOM" id="CLU_000134_57_1_7"/>
<evidence type="ECO:0000256" key="1">
    <source>
        <dbReference type="ARBA" id="ARBA00022737"/>
    </source>
</evidence>
<dbReference type="PROSITE" id="PS50088">
    <property type="entry name" value="ANK_REPEAT"/>
    <property type="match status" value="4"/>
</dbReference>
<dbReference type="Proteomes" id="UP000018769">
    <property type="component" value="Chromosome I"/>
</dbReference>
<name>V6DI37_9BACT</name>
<dbReference type="STRING" id="673862.BABL1_gene_890"/>
<dbReference type="Pfam" id="PF00023">
    <property type="entry name" value="Ank"/>
    <property type="match status" value="2"/>
</dbReference>
<sequence length="311" mass="35437">MNKLKHLYILLLLVLFFNNNIISMGQPDYMKVEQESPLLRLPNELIVNIINQVILPQVKEAINNSWNNIFSEPKSIKINLQDDLQGLRCTSVHLYDLINDNFNSPSLKNYLNQLVKDLKQKQFDELFEALKHQSIEQYKGLPKDQLNEALIKILKKPIILVHEEDLKTVVKLILAGGTYVNDKNFYGYTALMKSSRHGYKEIVKILIKVDADINVQNKFGSTALMMASEFDYKEIVELLIESKVDINIKDYDGYTALMLASGNGHKYIVEMLIKAGANVDAKNNDGNTALMIASEKGYKDIVEILKEAESK</sequence>
<keyword evidence="2 3" id="KW-0040">ANK repeat</keyword>
<keyword evidence="5" id="KW-1185">Reference proteome</keyword>
<feature type="repeat" description="ANK" evidence="3">
    <location>
        <begin position="219"/>
        <end position="251"/>
    </location>
</feature>
<feature type="repeat" description="ANK" evidence="3">
    <location>
        <begin position="186"/>
        <end position="218"/>
    </location>
</feature>
<gene>
    <name evidence="4" type="ORF">BABL1_gene_890</name>
</gene>
<dbReference type="PANTHER" id="PTHR24201">
    <property type="entry name" value="ANK_REP_REGION DOMAIN-CONTAINING PROTEIN"/>
    <property type="match status" value="1"/>
</dbReference>
<feature type="repeat" description="ANK" evidence="3">
    <location>
        <begin position="252"/>
        <end position="284"/>
    </location>
</feature>
<dbReference type="InterPro" id="IPR002110">
    <property type="entry name" value="Ankyrin_rpt"/>
</dbReference>
<dbReference type="PROSITE" id="PS50297">
    <property type="entry name" value="ANK_REP_REGION"/>
    <property type="match status" value="4"/>
</dbReference>
<feature type="repeat" description="ANK" evidence="3">
    <location>
        <begin position="285"/>
        <end position="311"/>
    </location>
</feature>
<dbReference type="SMART" id="SM00248">
    <property type="entry name" value="ANK"/>
    <property type="match status" value="4"/>
</dbReference>
<dbReference type="eggNOG" id="COG0666">
    <property type="taxonomic scope" value="Bacteria"/>
</dbReference>
<accession>V6DI37</accession>
<dbReference type="AlphaFoldDB" id="V6DI37"/>
<dbReference type="Gene3D" id="1.25.40.20">
    <property type="entry name" value="Ankyrin repeat-containing domain"/>
    <property type="match status" value="2"/>
</dbReference>
<proteinExistence type="predicted"/>
<evidence type="ECO:0000313" key="4">
    <source>
        <dbReference type="EMBL" id="CDK30196.1"/>
    </source>
</evidence>
<dbReference type="EMBL" id="HG793133">
    <property type="protein sequence ID" value="CDK30196.1"/>
    <property type="molecule type" value="Genomic_DNA"/>
</dbReference>
<dbReference type="SUPFAM" id="SSF48403">
    <property type="entry name" value="Ankyrin repeat"/>
    <property type="match status" value="1"/>
</dbReference>
<dbReference type="Pfam" id="PF12796">
    <property type="entry name" value="Ank_2"/>
    <property type="match status" value="1"/>
</dbReference>
<evidence type="ECO:0000256" key="2">
    <source>
        <dbReference type="ARBA" id="ARBA00023043"/>
    </source>
</evidence>
<reference evidence="4 5" key="1">
    <citation type="journal article" date="2015" name="Biol. Direct">
        <title>Babela massiliensis, a representative of a widespread bacterial phylum with unusual adaptations to parasitism in amoebae.</title>
        <authorList>
            <person name="Pagnier I."/>
            <person name="Yutin N."/>
            <person name="Croce O."/>
            <person name="Makarova K.S."/>
            <person name="Wolf Y.I."/>
            <person name="Benamar S."/>
            <person name="Raoult D."/>
            <person name="Koonin E.V."/>
            <person name="La Scola B."/>
        </authorList>
    </citation>
    <scope>NUCLEOTIDE SEQUENCE [LARGE SCALE GENOMIC DNA]</scope>
    <source>
        <strain evidence="5">BABL1</strain>
    </source>
</reference>
<protein>
    <submittedName>
        <fullName evidence="4">Ankyrin repeats containing protein</fullName>
    </submittedName>
</protein>
<dbReference type="PRINTS" id="PR01415">
    <property type="entry name" value="ANKYRIN"/>
</dbReference>
<organism evidence="4 5">
    <name type="scientific">Candidatus Babela massiliensis</name>
    <dbReference type="NCBI Taxonomy" id="673862"/>
    <lineage>
        <taxon>Bacteria</taxon>
        <taxon>Candidatus Babelota</taxon>
        <taxon>Candidatus Babeliae</taxon>
        <taxon>Candidatus Babeliales</taxon>
        <taxon>Candidatus Babeliaceae</taxon>
        <taxon>Candidatus Babela</taxon>
    </lineage>
</organism>
<dbReference type="InterPro" id="IPR050776">
    <property type="entry name" value="Ank_Repeat/CDKN_Inhibitor"/>
</dbReference>
<keyword evidence="1" id="KW-0677">Repeat</keyword>
<dbReference type="OrthoDB" id="9812708at2"/>
<evidence type="ECO:0000313" key="5">
    <source>
        <dbReference type="Proteomes" id="UP000018769"/>
    </source>
</evidence>